<dbReference type="Proteomes" id="UP000593567">
    <property type="component" value="Unassembled WGS sequence"/>
</dbReference>
<gene>
    <name evidence="1" type="ORF">EB796_008114</name>
</gene>
<comment type="caution">
    <text evidence="1">The sequence shown here is derived from an EMBL/GenBank/DDBJ whole genome shotgun (WGS) entry which is preliminary data.</text>
</comment>
<name>A0A7J7K5W0_BUGNE</name>
<evidence type="ECO:0000313" key="1">
    <source>
        <dbReference type="EMBL" id="KAF6033575.1"/>
    </source>
</evidence>
<accession>A0A7J7K5W0</accession>
<dbReference type="AlphaFoldDB" id="A0A7J7K5W0"/>
<evidence type="ECO:0000313" key="2">
    <source>
        <dbReference type="Proteomes" id="UP000593567"/>
    </source>
</evidence>
<sequence>MTVQLCQSQTLRLQEKAFLCPQRETTIQMYFYFFGDDRLNKEQGLKLKTYQLVINRSFPTPELRSQYYGMGLSICLSFTLVGRSAQSTKTEMISYSLCKLVL</sequence>
<organism evidence="1 2">
    <name type="scientific">Bugula neritina</name>
    <name type="common">Brown bryozoan</name>
    <name type="synonym">Sertularia neritina</name>
    <dbReference type="NCBI Taxonomy" id="10212"/>
    <lineage>
        <taxon>Eukaryota</taxon>
        <taxon>Metazoa</taxon>
        <taxon>Spiralia</taxon>
        <taxon>Lophotrochozoa</taxon>
        <taxon>Bryozoa</taxon>
        <taxon>Gymnolaemata</taxon>
        <taxon>Cheilostomatida</taxon>
        <taxon>Flustrina</taxon>
        <taxon>Buguloidea</taxon>
        <taxon>Bugulidae</taxon>
        <taxon>Bugula</taxon>
    </lineage>
</organism>
<keyword evidence="2" id="KW-1185">Reference proteome</keyword>
<proteinExistence type="predicted"/>
<protein>
    <submittedName>
        <fullName evidence="1">Uncharacterized protein</fullName>
    </submittedName>
</protein>
<dbReference type="EMBL" id="VXIV02001291">
    <property type="protein sequence ID" value="KAF6033575.1"/>
    <property type="molecule type" value="Genomic_DNA"/>
</dbReference>
<reference evidence="1" key="1">
    <citation type="submission" date="2020-06" db="EMBL/GenBank/DDBJ databases">
        <title>Draft genome of Bugula neritina, a colonial animal packing powerful symbionts and potential medicines.</title>
        <authorList>
            <person name="Rayko M."/>
        </authorList>
    </citation>
    <scope>NUCLEOTIDE SEQUENCE [LARGE SCALE GENOMIC DNA]</scope>
    <source>
        <strain evidence="1">Kwan_BN1</strain>
    </source>
</reference>